<reference evidence="2" key="1">
    <citation type="submission" date="2019-05" db="EMBL/GenBank/DDBJ databases">
        <title>The de novo reference genome and transcriptome assemblies of the wild tomato species Solanum chilense.</title>
        <authorList>
            <person name="Stam R."/>
            <person name="Nosenko T."/>
            <person name="Hoerger A.C."/>
            <person name="Stephan W."/>
            <person name="Seidel M.A."/>
            <person name="Kuhn J.M.M."/>
            <person name="Haberer G."/>
            <person name="Tellier A."/>
        </authorList>
    </citation>
    <scope>NUCLEOTIDE SEQUENCE</scope>
    <source>
        <tissue evidence="2">Mature leaves</tissue>
    </source>
</reference>
<evidence type="ECO:0000313" key="2">
    <source>
        <dbReference type="EMBL" id="TMX03852.1"/>
    </source>
</evidence>
<name>A0A6N2CGE7_SOLCI</name>
<proteinExistence type="predicted"/>
<protein>
    <submittedName>
        <fullName evidence="2">Uncharacterized protein</fullName>
    </submittedName>
</protein>
<feature type="region of interest" description="Disordered" evidence="1">
    <location>
        <begin position="30"/>
        <end position="51"/>
    </location>
</feature>
<feature type="compositionally biased region" description="Basic residues" evidence="1">
    <location>
        <begin position="30"/>
        <end position="39"/>
    </location>
</feature>
<evidence type="ECO:0000256" key="1">
    <source>
        <dbReference type="SAM" id="MobiDB-lite"/>
    </source>
</evidence>
<dbReference type="EMBL" id="RXGB01000345">
    <property type="protein sequence ID" value="TMX03852.1"/>
    <property type="molecule type" value="Genomic_DNA"/>
</dbReference>
<accession>A0A6N2CGE7</accession>
<sequence length="72" mass="8412">MVPMSDKKDWSASEFVSGEIVLPPRYKKLAGRPRKRKKKYSSEKISTNTDDCGRCGHEVRRIRTCNFSQKEY</sequence>
<gene>
    <name evidence="2" type="ORF">EJD97_013485</name>
</gene>
<comment type="caution">
    <text evidence="2">The sequence shown here is derived from an EMBL/GenBank/DDBJ whole genome shotgun (WGS) entry which is preliminary data.</text>
</comment>
<organism evidence="2">
    <name type="scientific">Solanum chilense</name>
    <name type="common">Tomato</name>
    <name type="synonym">Lycopersicon chilense</name>
    <dbReference type="NCBI Taxonomy" id="4083"/>
    <lineage>
        <taxon>Eukaryota</taxon>
        <taxon>Viridiplantae</taxon>
        <taxon>Streptophyta</taxon>
        <taxon>Embryophyta</taxon>
        <taxon>Tracheophyta</taxon>
        <taxon>Spermatophyta</taxon>
        <taxon>Magnoliopsida</taxon>
        <taxon>eudicotyledons</taxon>
        <taxon>Gunneridae</taxon>
        <taxon>Pentapetalae</taxon>
        <taxon>asterids</taxon>
        <taxon>lamiids</taxon>
        <taxon>Solanales</taxon>
        <taxon>Solanaceae</taxon>
        <taxon>Solanoideae</taxon>
        <taxon>Solaneae</taxon>
        <taxon>Solanum</taxon>
        <taxon>Solanum subgen. Lycopersicon</taxon>
    </lineage>
</organism>
<dbReference type="AlphaFoldDB" id="A0A6N2CGE7"/>